<dbReference type="Proteomes" id="UP000292307">
    <property type="component" value="Chromosome"/>
</dbReference>
<comment type="function">
    <text evidence="7 10">Catalyzes the aldol cleavage of 4-hydroxy-4-methyl-2-oxoglutarate (HMG) into 2 molecules of pyruvate. Also contains a secondary oxaloacetate (OAA) decarboxylase activity due to the common pyruvate enolate transition state formed following C-C bond cleavage in the retro-aldol and decarboxylation reactions.</text>
</comment>
<dbReference type="NCBIfam" id="NF006875">
    <property type="entry name" value="PRK09372.1"/>
    <property type="match status" value="1"/>
</dbReference>
<dbReference type="GO" id="GO:0046872">
    <property type="term" value="F:metal ion binding"/>
    <property type="evidence" value="ECO:0007669"/>
    <property type="project" value="UniProtKB-KW"/>
</dbReference>
<feature type="binding site" evidence="9">
    <location>
        <position position="114"/>
    </location>
    <ligand>
        <name>substrate</name>
    </ligand>
</feature>
<comment type="similarity">
    <text evidence="3 10">Belongs to the class II aldolase/RraA-like family.</text>
</comment>
<dbReference type="EC" id="4.1.1.112" evidence="10"/>
<dbReference type="Gene3D" id="3.50.30.40">
    <property type="entry name" value="Ribonuclease E inhibitor RraA/RraA-like"/>
    <property type="match status" value="1"/>
</dbReference>
<reference evidence="11" key="1">
    <citation type="journal article" date="2014" name="Int. J. Syst. Evol. Microbiol.">
        <title>Complete genome sequence of Corynebacterium casei LMG S-19264T (=DSM 44701T), isolated from a smear-ripened cheese.</title>
        <authorList>
            <consortium name="US DOE Joint Genome Institute (JGI-PGF)"/>
            <person name="Walter F."/>
            <person name="Albersmeier A."/>
            <person name="Kalinowski J."/>
            <person name="Ruckert C."/>
        </authorList>
    </citation>
    <scope>NUCLEOTIDE SEQUENCE</scope>
    <source>
        <strain evidence="11">KCTC 12343</strain>
    </source>
</reference>
<name>A0A411WVG0_9BURK</name>
<dbReference type="GO" id="GO:0008948">
    <property type="term" value="F:oxaloacetate decarboxylase activity"/>
    <property type="evidence" value="ECO:0007669"/>
    <property type="project" value="UniProtKB-EC"/>
</dbReference>
<evidence type="ECO:0000256" key="5">
    <source>
        <dbReference type="ARBA" id="ARBA00022723"/>
    </source>
</evidence>
<dbReference type="EMBL" id="CP036401">
    <property type="protein sequence ID" value="QBI00734.1"/>
    <property type="molecule type" value="Genomic_DNA"/>
</dbReference>
<comment type="cofactor">
    <cofactor evidence="9">
        <name>Mg(2+)</name>
        <dbReference type="ChEBI" id="CHEBI:18420"/>
    </cofactor>
</comment>
<evidence type="ECO:0000256" key="10">
    <source>
        <dbReference type="RuleBase" id="RU004338"/>
    </source>
</evidence>
<comment type="catalytic activity">
    <reaction evidence="8 10">
        <text>oxaloacetate + H(+) = pyruvate + CO2</text>
        <dbReference type="Rhea" id="RHEA:15641"/>
        <dbReference type="ChEBI" id="CHEBI:15361"/>
        <dbReference type="ChEBI" id="CHEBI:15378"/>
        <dbReference type="ChEBI" id="CHEBI:16452"/>
        <dbReference type="ChEBI" id="CHEBI:16526"/>
        <dbReference type="EC" id="4.1.1.112"/>
    </reaction>
</comment>
<keyword evidence="13" id="KW-1185">Reference proteome</keyword>
<dbReference type="EMBL" id="BMWV01000002">
    <property type="protein sequence ID" value="GGY31058.1"/>
    <property type="molecule type" value="Genomic_DNA"/>
</dbReference>
<evidence type="ECO:0000313" key="14">
    <source>
        <dbReference type="Proteomes" id="UP000628442"/>
    </source>
</evidence>
<comment type="subunit">
    <text evidence="4 10">Homotrimer.</text>
</comment>
<evidence type="ECO:0000256" key="7">
    <source>
        <dbReference type="ARBA" id="ARBA00025046"/>
    </source>
</evidence>
<gene>
    <name evidence="12" type="ORF">EYF70_07620</name>
    <name evidence="11" type="ORF">GCM10007387_11230</name>
</gene>
<evidence type="ECO:0000256" key="9">
    <source>
        <dbReference type="PIRSR" id="PIRSR605493-1"/>
    </source>
</evidence>
<dbReference type="EC" id="4.1.3.17" evidence="10"/>
<comment type="cofactor">
    <cofactor evidence="2 10">
        <name>a divalent metal cation</name>
        <dbReference type="ChEBI" id="CHEBI:60240"/>
    </cofactor>
</comment>
<feature type="binding site" evidence="9">
    <location>
        <position position="115"/>
    </location>
    <ligand>
        <name>Mg(2+)</name>
        <dbReference type="ChEBI" id="CHEBI:18420"/>
    </ligand>
</feature>
<protein>
    <recommendedName>
        <fullName evidence="10">4-hydroxy-4-methyl-2-oxoglutarate aldolase</fullName>
        <shortName evidence="10">HMG aldolase</shortName>
        <ecNumber evidence="10">4.1.1.112</ecNumber>
        <ecNumber evidence="10">4.1.3.17</ecNumber>
    </recommendedName>
    <alternativeName>
        <fullName evidence="10">Oxaloacetate decarboxylase</fullName>
    </alternativeName>
</protein>
<evidence type="ECO:0000256" key="1">
    <source>
        <dbReference type="ARBA" id="ARBA00001342"/>
    </source>
</evidence>
<evidence type="ECO:0000256" key="4">
    <source>
        <dbReference type="ARBA" id="ARBA00011233"/>
    </source>
</evidence>
<evidence type="ECO:0000256" key="6">
    <source>
        <dbReference type="ARBA" id="ARBA00023239"/>
    </source>
</evidence>
<feature type="binding site" evidence="9">
    <location>
        <begin position="92"/>
        <end position="95"/>
    </location>
    <ligand>
        <name>substrate</name>
    </ligand>
</feature>
<accession>A0A411WVG0</accession>
<dbReference type="PANTHER" id="PTHR33254:SF4">
    <property type="entry name" value="4-HYDROXY-4-METHYL-2-OXOGLUTARATE ALDOLASE 3-RELATED"/>
    <property type="match status" value="1"/>
</dbReference>
<reference evidence="12 13" key="2">
    <citation type="submission" date="2019-02" db="EMBL/GenBank/DDBJ databases">
        <title>Draft Genome Sequences of Six Type Strains of the Genus Massilia.</title>
        <authorList>
            <person name="Miess H."/>
            <person name="Frediansyhah A."/>
            <person name="Gross H."/>
        </authorList>
    </citation>
    <scope>NUCLEOTIDE SEQUENCE [LARGE SCALE GENOMIC DNA]</scope>
    <source>
        <strain evidence="12 13">DSM 17472</strain>
    </source>
</reference>
<dbReference type="AlphaFoldDB" id="A0A411WVG0"/>
<dbReference type="InterPro" id="IPR036704">
    <property type="entry name" value="RraA/RraA-like_sf"/>
</dbReference>
<dbReference type="NCBIfam" id="TIGR01935">
    <property type="entry name" value="NOT-MenG"/>
    <property type="match status" value="1"/>
</dbReference>
<evidence type="ECO:0000256" key="8">
    <source>
        <dbReference type="ARBA" id="ARBA00047973"/>
    </source>
</evidence>
<evidence type="ECO:0000256" key="2">
    <source>
        <dbReference type="ARBA" id="ARBA00001968"/>
    </source>
</evidence>
<dbReference type="GO" id="GO:0008428">
    <property type="term" value="F:ribonuclease inhibitor activity"/>
    <property type="evidence" value="ECO:0007669"/>
    <property type="project" value="InterPro"/>
</dbReference>
<evidence type="ECO:0000313" key="12">
    <source>
        <dbReference type="EMBL" id="QBI00734.1"/>
    </source>
</evidence>
<comment type="catalytic activity">
    <reaction evidence="1 10">
        <text>4-hydroxy-4-methyl-2-oxoglutarate = 2 pyruvate</text>
        <dbReference type="Rhea" id="RHEA:22748"/>
        <dbReference type="ChEBI" id="CHEBI:15361"/>
        <dbReference type="ChEBI" id="CHEBI:58276"/>
        <dbReference type="EC" id="4.1.3.17"/>
    </reaction>
</comment>
<evidence type="ECO:0000256" key="3">
    <source>
        <dbReference type="ARBA" id="ARBA00008621"/>
    </source>
</evidence>
<proteinExistence type="inferred from homology"/>
<organism evidence="11 14">
    <name type="scientific">Pseudoduganella albidiflava</name>
    <dbReference type="NCBI Taxonomy" id="321983"/>
    <lineage>
        <taxon>Bacteria</taxon>
        <taxon>Pseudomonadati</taxon>
        <taxon>Pseudomonadota</taxon>
        <taxon>Betaproteobacteria</taxon>
        <taxon>Burkholderiales</taxon>
        <taxon>Oxalobacteraceae</taxon>
        <taxon>Telluria group</taxon>
        <taxon>Pseudoduganella</taxon>
    </lineage>
</organism>
<dbReference type="InterPro" id="IPR005493">
    <property type="entry name" value="RraA/RraA-like"/>
</dbReference>
<dbReference type="Pfam" id="PF03737">
    <property type="entry name" value="RraA-like"/>
    <property type="match status" value="1"/>
</dbReference>
<dbReference type="GO" id="GO:0047443">
    <property type="term" value="F:4-hydroxy-4-methyl-2-oxoglutarate aldolase activity"/>
    <property type="evidence" value="ECO:0007669"/>
    <property type="project" value="UniProtKB-EC"/>
</dbReference>
<keyword evidence="9" id="KW-0460">Magnesium</keyword>
<dbReference type="Proteomes" id="UP000628442">
    <property type="component" value="Unassembled WGS sequence"/>
</dbReference>
<evidence type="ECO:0000313" key="13">
    <source>
        <dbReference type="Proteomes" id="UP000292307"/>
    </source>
</evidence>
<sequence>MSHATPSIAPFVTDFATADLCDDNAMLLEDGRLAVLPPVLRHFGKRTRFAGRVVTLKVFEDNALVRAMLETPGDGQVLVVDGGGSLRRALVGGQLALLAQDNGWAGVVVDGCVRDSMEIDSCDIGIRALATHPQRGAKKGAGERNVRVQIAGVPVNPGDWLYADADGILVAQQRLA</sequence>
<dbReference type="RefSeq" id="WP_131144865.1">
    <property type="nucleotide sequence ID" value="NZ_BMWV01000002.1"/>
</dbReference>
<evidence type="ECO:0000313" key="11">
    <source>
        <dbReference type="EMBL" id="GGY31058.1"/>
    </source>
</evidence>
<dbReference type="OrthoDB" id="943692at2"/>
<dbReference type="SUPFAM" id="SSF89562">
    <property type="entry name" value="RraA-like"/>
    <property type="match status" value="1"/>
</dbReference>
<dbReference type="PANTHER" id="PTHR33254">
    <property type="entry name" value="4-HYDROXY-4-METHYL-2-OXOGLUTARATE ALDOLASE 3-RELATED"/>
    <property type="match status" value="1"/>
</dbReference>
<reference evidence="11" key="3">
    <citation type="submission" date="2022-12" db="EMBL/GenBank/DDBJ databases">
        <authorList>
            <person name="Sun Q."/>
            <person name="Kim S."/>
        </authorList>
    </citation>
    <scope>NUCLEOTIDE SEQUENCE</scope>
    <source>
        <strain evidence="11">KCTC 12343</strain>
    </source>
</reference>
<keyword evidence="6 10" id="KW-0456">Lyase</keyword>
<keyword evidence="5 9" id="KW-0479">Metal-binding</keyword>
<dbReference type="InterPro" id="IPR010203">
    <property type="entry name" value="RraA"/>
</dbReference>
<dbReference type="CDD" id="cd16841">
    <property type="entry name" value="RraA_family"/>
    <property type="match status" value="1"/>
</dbReference>
<dbReference type="GO" id="GO:0051252">
    <property type="term" value="P:regulation of RNA metabolic process"/>
    <property type="evidence" value="ECO:0007669"/>
    <property type="project" value="InterPro"/>
</dbReference>